<dbReference type="SUPFAM" id="SSF51735">
    <property type="entry name" value="NAD(P)-binding Rossmann-fold domains"/>
    <property type="match status" value="1"/>
</dbReference>
<proteinExistence type="predicted"/>
<reference evidence="2 3" key="1">
    <citation type="submission" date="2020-01" db="EMBL/GenBank/DDBJ databases">
        <title>Genomes assembled from Gulf of Kutch pelagic sediment metagenomes.</title>
        <authorList>
            <person name="Chandrashekar M."/>
            <person name="Mahajan M.S."/>
            <person name="Dave K.J."/>
            <person name="Vatsa P."/>
            <person name="Nathani N.M."/>
        </authorList>
    </citation>
    <scope>NUCLEOTIDE SEQUENCE [LARGE SCALE GENOMIC DNA]</scope>
    <source>
        <strain evidence="2">KS3-K002</strain>
    </source>
</reference>
<comment type="caution">
    <text evidence="2">The sequence shown here is derived from an EMBL/GenBank/DDBJ whole genome shotgun (WGS) entry which is preliminary data.</text>
</comment>
<accession>A0AAE5CB63</accession>
<dbReference type="InterPro" id="IPR036291">
    <property type="entry name" value="NAD(P)-bd_dom_sf"/>
</dbReference>
<dbReference type="PANTHER" id="PTHR12126">
    <property type="entry name" value="NADH-UBIQUINONE OXIDOREDUCTASE 39 KDA SUBUNIT-RELATED"/>
    <property type="match status" value="1"/>
</dbReference>
<evidence type="ECO:0000313" key="2">
    <source>
        <dbReference type="EMBL" id="NIR75392.1"/>
    </source>
</evidence>
<protein>
    <submittedName>
        <fullName evidence="2">NAD(P)H-binding protein</fullName>
    </submittedName>
</protein>
<name>A0AAE5CB63_9BACT</name>
<dbReference type="GO" id="GO:0044877">
    <property type="term" value="F:protein-containing complex binding"/>
    <property type="evidence" value="ECO:0007669"/>
    <property type="project" value="TreeGrafter"/>
</dbReference>
<dbReference type="Pfam" id="PF01370">
    <property type="entry name" value="Epimerase"/>
    <property type="match status" value="1"/>
</dbReference>
<feature type="domain" description="NAD-dependent epimerase/dehydratase" evidence="1">
    <location>
        <begin position="11"/>
        <end position="212"/>
    </location>
</feature>
<dbReference type="AlphaFoldDB" id="A0AAE5CB63"/>
<dbReference type="Gene3D" id="3.40.50.720">
    <property type="entry name" value="NAD(P)-binding Rossmann-like Domain"/>
    <property type="match status" value="1"/>
</dbReference>
<dbReference type="EMBL" id="JAACAK010000080">
    <property type="protein sequence ID" value="NIR75392.1"/>
    <property type="molecule type" value="Genomic_DNA"/>
</dbReference>
<evidence type="ECO:0000259" key="1">
    <source>
        <dbReference type="Pfam" id="PF01370"/>
    </source>
</evidence>
<dbReference type="InterPro" id="IPR051207">
    <property type="entry name" value="ComplexI_NDUFA9_subunit"/>
</dbReference>
<dbReference type="PANTHER" id="PTHR12126:SF11">
    <property type="entry name" value="NADH DEHYDROGENASE [UBIQUINONE] 1 ALPHA SUBCOMPLEX SUBUNIT 9, MITOCHONDRIAL"/>
    <property type="match status" value="1"/>
</dbReference>
<evidence type="ECO:0000313" key="3">
    <source>
        <dbReference type="Proteomes" id="UP000702544"/>
    </source>
</evidence>
<dbReference type="InterPro" id="IPR001509">
    <property type="entry name" value="Epimerase_deHydtase"/>
</dbReference>
<sequence length="310" mass="34012">MNEAPGGRRRVFLTGGTGFVGGHVARRLAQRGHTVRALVRDAGSAAVLRELGFELVEGSLPDDLPDGALDGCEAVVHLVGIIRERPPQTTFERIHIQGTRRMVEGSMKSGVGKFVHMSALGADPEGTTYERTKYEAEELVRRSELPHVTFRPSVIVGEGGEFTGLLLRIVRYAPVIPVIGDGAYRLQPLDVKDVAEAFVQAAEREDLTDESFDLGGPHKLTYNRVLEIVCEELGLKRRTVSVPLSLVRPLVDLASSWRLPTPITSEELTMLLSENVIPGEGTRWREAFHIEPTPLRNVIRRLTEDDGGGA</sequence>
<gene>
    <name evidence="2" type="ORF">GWO12_09840</name>
</gene>
<dbReference type="Proteomes" id="UP000702544">
    <property type="component" value="Unassembled WGS sequence"/>
</dbReference>
<organism evidence="2 3">
    <name type="scientific">Candidatus Kutchimonas denitrificans</name>
    <dbReference type="NCBI Taxonomy" id="3056748"/>
    <lineage>
        <taxon>Bacteria</taxon>
        <taxon>Pseudomonadati</taxon>
        <taxon>Gemmatimonadota</taxon>
        <taxon>Gemmatimonadia</taxon>
        <taxon>Candidatus Palauibacterales</taxon>
        <taxon>Candidatus Palauibacteraceae</taxon>
        <taxon>Candidatus Kutchimonas</taxon>
    </lineage>
</organism>